<dbReference type="InterPro" id="IPR036908">
    <property type="entry name" value="RlpA-like_sf"/>
</dbReference>
<dbReference type="PANTHER" id="PTHR34183">
    <property type="entry name" value="ENDOLYTIC PEPTIDOGLYCAN TRANSGLYCOSYLASE RLPA"/>
    <property type="match status" value="1"/>
</dbReference>
<sequence>MLIRLKINIAIQAMKAAVLYHNIWANKVATGRSTLFASALFLMFASTGCVSMGGDKAPNKFVRDNTPNAVPANEPLSRYGNPTHYTVRGKTYQILKSASGFAESGTASWYGTKFHGKKTSSGEPYNMYAMTAAHKTLPLPTYVEVKHRENGRKIIVKVNDRGPFHDGRIIDLSYAAARKLGISATGTGPVSIRAINTAALDLKTSEVVLPEAVHSGGKIHVQVAAMGTEAAADEMADKLRSERIQSVRVHVTESDGRKLYRVRIGPLPNVDLAYQVISELNKIGMQAARVVVD</sequence>
<dbReference type="Pfam" id="PF05036">
    <property type="entry name" value="SPOR"/>
    <property type="match status" value="1"/>
</dbReference>
<feature type="domain" description="SPOR" evidence="4">
    <location>
        <begin position="213"/>
        <end position="293"/>
    </location>
</feature>
<reference evidence="5" key="1">
    <citation type="submission" date="2018-06" db="EMBL/GenBank/DDBJ databases">
        <authorList>
            <person name="Zhirakovskaya E."/>
        </authorList>
    </citation>
    <scope>NUCLEOTIDE SEQUENCE</scope>
</reference>
<evidence type="ECO:0000256" key="1">
    <source>
        <dbReference type="ARBA" id="ARBA00022729"/>
    </source>
</evidence>
<dbReference type="Gene3D" id="2.40.40.10">
    <property type="entry name" value="RlpA-like domain"/>
    <property type="match status" value="1"/>
</dbReference>
<keyword evidence="1" id="KW-0732">Signal</keyword>
<keyword evidence="3" id="KW-0961">Cell wall biogenesis/degradation</keyword>
<keyword evidence="2" id="KW-0456">Lyase</keyword>
<dbReference type="InterPro" id="IPR034718">
    <property type="entry name" value="RlpA"/>
</dbReference>
<dbReference type="AlphaFoldDB" id="A0A3B0XQV2"/>
<name>A0A3B0XQV2_9ZZZZ</name>
<dbReference type="InterPro" id="IPR036680">
    <property type="entry name" value="SPOR-like_sf"/>
</dbReference>
<dbReference type="GO" id="GO:0071555">
    <property type="term" value="P:cell wall organization"/>
    <property type="evidence" value="ECO:0007669"/>
    <property type="project" value="UniProtKB-KW"/>
</dbReference>
<dbReference type="NCBIfam" id="TIGR00413">
    <property type="entry name" value="rlpA"/>
    <property type="match status" value="1"/>
</dbReference>
<dbReference type="GO" id="GO:0042834">
    <property type="term" value="F:peptidoglycan binding"/>
    <property type="evidence" value="ECO:0007669"/>
    <property type="project" value="InterPro"/>
</dbReference>
<dbReference type="GO" id="GO:0016829">
    <property type="term" value="F:lyase activity"/>
    <property type="evidence" value="ECO:0007669"/>
    <property type="project" value="UniProtKB-KW"/>
</dbReference>
<dbReference type="SUPFAM" id="SSF110997">
    <property type="entry name" value="Sporulation related repeat"/>
    <property type="match status" value="1"/>
</dbReference>
<dbReference type="Pfam" id="PF03330">
    <property type="entry name" value="DPBB_1"/>
    <property type="match status" value="1"/>
</dbReference>
<dbReference type="FunFam" id="2.40.40.10:FF:000003">
    <property type="entry name" value="Endolytic peptidoglycan transglycosylase RlpA"/>
    <property type="match status" value="1"/>
</dbReference>
<dbReference type="EMBL" id="UOFG01000226">
    <property type="protein sequence ID" value="VAW64289.1"/>
    <property type="molecule type" value="Genomic_DNA"/>
</dbReference>
<dbReference type="PROSITE" id="PS51724">
    <property type="entry name" value="SPOR"/>
    <property type="match status" value="1"/>
</dbReference>
<dbReference type="HAMAP" id="MF_02071">
    <property type="entry name" value="RlpA"/>
    <property type="match status" value="1"/>
</dbReference>
<dbReference type="InterPro" id="IPR007730">
    <property type="entry name" value="SPOR-like_dom"/>
</dbReference>
<organism evidence="5">
    <name type="scientific">hydrothermal vent metagenome</name>
    <dbReference type="NCBI Taxonomy" id="652676"/>
    <lineage>
        <taxon>unclassified sequences</taxon>
        <taxon>metagenomes</taxon>
        <taxon>ecological metagenomes</taxon>
    </lineage>
</organism>
<dbReference type="SUPFAM" id="SSF50685">
    <property type="entry name" value="Barwin-like endoglucanases"/>
    <property type="match status" value="1"/>
</dbReference>
<dbReference type="InterPro" id="IPR012997">
    <property type="entry name" value="RplA"/>
</dbReference>
<dbReference type="InterPro" id="IPR009009">
    <property type="entry name" value="RlpA-like_DPBB"/>
</dbReference>
<proteinExistence type="inferred from homology"/>
<dbReference type="PANTHER" id="PTHR34183:SF1">
    <property type="entry name" value="ENDOLYTIC PEPTIDOGLYCAN TRANSGLYCOSYLASE RLPA"/>
    <property type="match status" value="1"/>
</dbReference>
<evidence type="ECO:0000256" key="2">
    <source>
        <dbReference type="ARBA" id="ARBA00023239"/>
    </source>
</evidence>
<evidence type="ECO:0000259" key="4">
    <source>
        <dbReference type="PROSITE" id="PS51724"/>
    </source>
</evidence>
<dbReference type="Gene3D" id="3.30.70.1070">
    <property type="entry name" value="Sporulation related repeat"/>
    <property type="match status" value="1"/>
</dbReference>
<dbReference type="GO" id="GO:0009279">
    <property type="term" value="C:cell outer membrane"/>
    <property type="evidence" value="ECO:0007669"/>
    <property type="project" value="TreeGrafter"/>
</dbReference>
<accession>A0A3B0XQV2</accession>
<gene>
    <name evidence="5" type="ORF">MNBD_GAMMA11-2440</name>
</gene>
<evidence type="ECO:0000313" key="5">
    <source>
        <dbReference type="EMBL" id="VAW64289.1"/>
    </source>
</evidence>
<keyword evidence="5" id="KW-0449">Lipoprotein</keyword>
<protein>
    <submittedName>
        <fullName evidence="5">Septum-associated rare lipoprotein A</fullName>
    </submittedName>
</protein>
<evidence type="ECO:0000256" key="3">
    <source>
        <dbReference type="ARBA" id="ARBA00023316"/>
    </source>
</evidence>
<dbReference type="CDD" id="cd22268">
    <property type="entry name" value="DPBB_RlpA-like"/>
    <property type="match status" value="1"/>
</dbReference>